<dbReference type="PRINTS" id="PR00038">
    <property type="entry name" value="HTHLUXR"/>
</dbReference>
<evidence type="ECO:0000259" key="4">
    <source>
        <dbReference type="PROSITE" id="PS50043"/>
    </source>
</evidence>
<feature type="compositionally biased region" description="Basic and acidic residues" evidence="3">
    <location>
        <begin position="14"/>
        <end position="23"/>
    </location>
</feature>
<dbReference type="Pfam" id="PF00196">
    <property type="entry name" value="GerE"/>
    <property type="match status" value="1"/>
</dbReference>
<comment type="caution">
    <text evidence="5">The sequence shown here is derived from an EMBL/GenBank/DDBJ whole genome shotgun (WGS) entry which is preliminary data.</text>
</comment>
<dbReference type="Gene3D" id="1.10.10.10">
    <property type="entry name" value="Winged helix-like DNA-binding domain superfamily/Winged helix DNA-binding domain"/>
    <property type="match status" value="1"/>
</dbReference>
<dbReference type="CDD" id="cd06170">
    <property type="entry name" value="LuxR_C_like"/>
    <property type="match status" value="1"/>
</dbReference>
<dbReference type="InterPro" id="IPR016032">
    <property type="entry name" value="Sig_transdc_resp-reg_C-effctor"/>
</dbReference>
<dbReference type="PANTHER" id="PTHR16305:SF35">
    <property type="entry name" value="TRANSCRIPTIONAL ACTIVATOR DOMAIN"/>
    <property type="match status" value="1"/>
</dbReference>
<protein>
    <submittedName>
        <fullName evidence="5">AAA family ATPase</fullName>
    </submittedName>
</protein>
<dbReference type="Gene3D" id="1.25.40.10">
    <property type="entry name" value="Tetratricopeptide repeat domain"/>
    <property type="match status" value="1"/>
</dbReference>
<dbReference type="PROSITE" id="PS00622">
    <property type="entry name" value="HTH_LUXR_1"/>
    <property type="match status" value="1"/>
</dbReference>
<dbReference type="InterPro" id="IPR027417">
    <property type="entry name" value="P-loop_NTPase"/>
</dbReference>
<dbReference type="Pfam" id="PF13191">
    <property type="entry name" value="AAA_16"/>
    <property type="match status" value="1"/>
</dbReference>
<evidence type="ECO:0000256" key="2">
    <source>
        <dbReference type="ARBA" id="ARBA00022840"/>
    </source>
</evidence>
<dbReference type="InterPro" id="IPR011990">
    <property type="entry name" value="TPR-like_helical_dom_sf"/>
</dbReference>
<dbReference type="SUPFAM" id="SSF52540">
    <property type="entry name" value="P-loop containing nucleoside triphosphate hydrolases"/>
    <property type="match status" value="1"/>
</dbReference>
<reference evidence="5" key="1">
    <citation type="submission" date="2022-10" db="EMBL/GenBank/DDBJ databases">
        <title>The WGS of Solirubrobacter sp. CPCC 204708.</title>
        <authorList>
            <person name="Jiang Z."/>
        </authorList>
    </citation>
    <scope>NUCLEOTIDE SEQUENCE</scope>
    <source>
        <strain evidence="5">CPCC 204708</strain>
    </source>
</reference>
<dbReference type="EMBL" id="JAPCID010000045">
    <property type="protein sequence ID" value="MDA0140802.1"/>
    <property type="molecule type" value="Genomic_DNA"/>
</dbReference>
<dbReference type="SMART" id="SM00421">
    <property type="entry name" value="HTH_LUXR"/>
    <property type="match status" value="1"/>
</dbReference>
<dbReference type="SUPFAM" id="SSF48452">
    <property type="entry name" value="TPR-like"/>
    <property type="match status" value="1"/>
</dbReference>
<keyword evidence="2" id="KW-0067">ATP-binding</keyword>
<gene>
    <name evidence="5" type="ORF">OJ962_25115</name>
</gene>
<dbReference type="InterPro" id="IPR036388">
    <property type="entry name" value="WH-like_DNA-bd_sf"/>
</dbReference>
<dbReference type="SUPFAM" id="SSF46894">
    <property type="entry name" value="C-terminal effector domain of the bipartite response regulators"/>
    <property type="match status" value="1"/>
</dbReference>
<feature type="compositionally biased region" description="Basic residues" evidence="3">
    <location>
        <begin position="1"/>
        <end position="12"/>
    </location>
</feature>
<dbReference type="InterPro" id="IPR041664">
    <property type="entry name" value="AAA_16"/>
</dbReference>
<evidence type="ECO:0000313" key="6">
    <source>
        <dbReference type="Proteomes" id="UP001147700"/>
    </source>
</evidence>
<name>A0ABT4RQF9_9ACTN</name>
<sequence length="978" mass="103904">MRRSDLHRRANARKAPDSRRSRPPDAYATAAFAPTPYADNLDAVDDLLERAAEVPALSACIAAVREGNGRLVIIAGEAGIGKTRLLAAADELARESGLRVLRARGSELEGEYAYGIVRQLLEQPVARTPELLEGGAALAAPVIDPPARGDVAVEDTDLSFARLRALQLICARLAERQPTLLAVDDAHWADPASLRFLIFAARRLGNLAFGLVLTMRPAGGERRQALLEALLEEPEAVHLRPRALTRDGVGRLVALRRGGSADERFVAACHEVTSGNPFLLGQLLREADDLGLPATAEGAARIRTLGPESIARTVIGRLRRTNAATTDAARWFAVLGEGARLDLVAELAGLAPAEARAAGDALYRAGVLGDDDAGRLRFLHPVVRSAIYGDVPPAERARRHARAGKVLAARGESLERIAAHVLAGEPASDPENVATLRAAAAQALSIGAPDAAVAYLRRALSEPPQDRAQVLRELARAEARVGDPATADHLLAAYDESSDVEFRVETAIELAASLMAVDRYTTVAARVWELADELVDERPDLAIRIEAALLTTARFAPPFADVLERRGDRVRHLLADPSHDGTVAQRTLLAGLAFDAALRAQPASETIELAERALEGGVLPSDMGRSVAFGMAVHALALSDALESAERHLTWALDRCRPRGSASGVAWASFFRAFVRLRIGRLAEAETDVLVAIETAQVAELEGWMGAALAFLIEIRLERGDRDGAREAYERLVARSPSADVPIVATSMLRGEGLMLLADGDGPRAAAAFERIGRIDATWGVTNSAGWTQWRGGAALARGPRDPAAAEFAAQEVAQARMIGLPRALSAALRVQDAVGGPTDLEEALAAAGTGPSVLERAHATVALGAARRRAGERVVARELLTDGLDLAERCGAGRLASLARDELVAAGARPRRASTTGRDALTPSEQRVALLAVDGRSNAEIADELVVTRKTVEMHLGRVYRKLGIGSRAQLAAVLRG</sequence>
<dbReference type="PANTHER" id="PTHR16305">
    <property type="entry name" value="TESTICULAR SOLUBLE ADENYLYL CYCLASE"/>
    <property type="match status" value="1"/>
</dbReference>
<dbReference type="Proteomes" id="UP001147700">
    <property type="component" value="Unassembled WGS sequence"/>
</dbReference>
<keyword evidence="1" id="KW-0547">Nucleotide-binding</keyword>
<organism evidence="5 6">
    <name type="scientific">Solirubrobacter deserti</name>
    <dbReference type="NCBI Taxonomy" id="2282478"/>
    <lineage>
        <taxon>Bacteria</taxon>
        <taxon>Bacillati</taxon>
        <taxon>Actinomycetota</taxon>
        <taxon>Thermoleophilia</taxon>
        <taxon>Solirubrobacterales</taxon>
        <taxon>Solirubrobacteraceae</taxon>
        <taxon>Solirubrobacter</taxon>
    </lineage>
</organism>
<feature type="domain" description="HTH luxR-type" evidence="4">
    <location>
        <begin position="915"/>
        <end position="978"/>
    </location>
</feature>
<keyword evidence="6" id="KW-1185">Reference proteome</keyword>
<evidence type="ECO:0000313" key="5">
    <source>
        <dbReference type="EMBL" id="MDA0140802.1"/>
    </source>
</evidence>
<accession>A0ABT4RQF9</accession>
<dbReference type="InterPro" id="IPR000792">
    <property type="entry name" value="Tscrpt_reg_LuxR_C"/>
</dbReference>
<evidence type="ECO:0000256" key="1">
    <source>
        <dbReference type="ARBA" id="ARBA00022741"/>
    </source>
</evidence>
<feature type="region of interest" description="Disordered" evidence="3">
    <location>
        <begin position="1"/>
        <end position="25"/>
    </location>
</feature>
<proteinExistence type="predicted"/>
<dbReference type="RefSeq" id="WP_238932577.1">
    <property type="nucleotide sequence ID" value="NZ_JAPCID010000045.1"/>
</dbReference>
<dbReference type="PROSITE" id="PS50043">
    <property type="entry name" value="HTH_LUXR_2"/>
    <property type="match status" value="1"/>
</dbReference>
<evidence type="ECO:0000256" key="3">
    <source>
        <dbReference type="SAM" id="MobiDB-lite"/>
    </source>
</evidence>